<dbReference type="EMBL" id="LRVM01000004">
    <property type="protein sequence ID" value="KXL53048.1"/>
    <property type="molecule type" value="Genomic_DNA"/>
</dbReference>
<feature type="transmembrane region" description="Helical" evidence="2">
    <location>
        <begin position="21"/>
        <end position="39"/>
    </location>
</feature>
<dbReference type="STRING" id="36847.CLNEO_15910"/>
<keyword evidence="2" id="KW-1133">Transmembrane helix</keyword>
<reference evidence="3 4" key="1">
    <citation type="submission" date="2016-01" db="EMBL/GenBank/DDBJ databases">
        <title>Genome sequence of Clostridium neopropionicum X4, DSM-3847.</title>
        <authorList>
            <person name="Poehlein A."/>
            <person name="Beck M.H."/>
            <person name="Bengelsdorf F.R."/>
            <person name="Daniel R."/>
            <person name="Duerre P."/>
        </authorList>
    </citation>
    <scope>NUCLEOTIDE SEQUENCE [LARGE SCALE GENOMIC DNA]</scope>
    <source>
        <strain evidence="3 4">DSM-3847</strain>
    </source>
</reference>
<organism evidence="3 4">
    <name type="scientific">Anaerotignum neopropionicum</name>
    <dbReference type="NCBI Taxonomy" id="36847"/>
    <lineage>
        <taxon>Bacteria</taxon>
        <taxon>Bacillati</taxon>
        <taxon>Bacillota</taxon>
        <taxon>Clostridia</taxon>
        <taxon>Lachnospirales</taxon>
        <taxon>Anaerotignaceae</taxon>
        <taxon>Anaerotignum</taxon>
    </lineage>
</organism>
<dbReference type="Proteomes" id="UP000070539">
    <property type="component" value="Unassembled WGS sequence"/>
</dbReference>
<evidence type="ECO:0000313" key="3">
    <source>
        <dbReference type="EMBL" id="KXL53048.1"/>
    </source>
</evidence>
<evidence type="ECO:0008006" key="5">
    <source>
        <dbReference type="Google" id="ProtNLM"/>
    </source>
</evidence>
<evidence type="ECO:0000313" key="4">
    <source>
        <dbReference type="Proteomes" id="UP000070539"/>
    </source>
</evidence>
<dbReference type="RefSeq" id="WP_066087074.1">
    <property type="nucleotide sequence ID" value="NZ_LRVM01000004.1"/>
</dbReference>
<dbReference type="AlphaFoldDB" id="A0A136WET8"/>
<keyword evidence="4" id="KW-1185">Reference proteome</keyword>
<sequence>MQKDFWRDLFRPENKKTGNNILLVLLIGVLLVVLGKTFFPTEEKIVKASHEEQITEVHNSSEQNMERRLAEILSKIQGAGQVDVMLTFRAGTESVVAHEEKTEETRSQENGKNSENLRKESSVVMTEDGNGSTSPLVLMENFPQVEGVVIVAEGGNNAVVCQALSSAAQALLDVPAHKIAILKMK</sequence>
<dbReference type="OrthoDB" id="2061035at2"/>
<accession>A0A136WET8</accession>
<proteinExistence type="predicted"/>
<feature type="region of interest" description="Disordered" evidence="1">
    <location>
        <begin position="96"/>
        <end position="132"/>
    </location>
</feature>
<feature type="compositionally biased region" description="Basic and acidic residues" evidence="1">
    <location>
        <begin position="96"/>
        <end position="109"/>
    </location>
</feature>
<keyword evidence="2" id="KW-0472">Membrane</keyword>
<gene>
    <name evidence="3" type="ORF">CLNEO_15910</name>
</gene>
<keyword evidence="2" id="KW-0812">Transmembrane</keyword>
<protein>
    <recommendedName>
        <fullName evidence="5">Stage III sporulation protein AG</fullName>
    </recommendedName>
</protein>
<name>A0A136WET8_9FIRM</name>
<comment type="caution">
    <text evidence="3">The sequence shown here is derived from an EMBL/GenBank/DDBJ whole genome shotgun (WGS) entry which is preliminary data.</text>
</comment>
<evidence type="ECO:0000256" key="2">
    <source>
        <dbReference type="SAM" id="Phobius"/>
    </source>
</evidence>
<evidence type="ECO:0000256" key="1">
    <source>
        <dbReference type="SAM" id="MobiDB-lite"/>
    </source>
</evidence>